<dbReference type="PANTHER" id="PTHR32089:SF112">
    <property type="entry name" value="LYSOZYME-LIKE PROTEIN-RELATED"/>
    <property type="match status" value="1"/>
</dbReference>
<evidence type="ECO:0000256" key="3">
    <source>
        <dbReference type="SAM" id="Phobius"/>
    </source>
</evidence>
<gene>
    <name evidence="5" type="ORF">GCM10020369_17820</name>
</gene>
<dbReference type="PROSITE" id="PS50111">
    <property type="entry name" value="CHEMOTAXIS_TRANSDUC_2"/>
    <property type="match status" value="1"/>
</dbReference>
<evidence type="ECO:0000256" key="2">
    <source>
        <dbReference type="PROSITE-ProRule" id="PRU00284"/>
    </source>
</evidence>
<keyword evidence="3" id="KW-0472">Membrane</keyword>
<evidence type="ECO:0000259" key="4">
    <source>
        <dbReference type="PROSITE" id="PS50111"/>
    </source>
</evidence>
<feature type="transmembrane region" description="Helical" evidence="3">
    <location>
        <begin position="25"/>
        <end position="43"/>
    </location>
</feature>
<organism evidence="5 6">
    <name type="scientific">Cryptosporangium minutisporangium</name>
    <dbReference type="NCBI Taxonomy" id="113569"/>
    <lineage>
        <taxon>Bacteria</taxon>
        <taxon>Bacillati</taxon>
        <taxon>Actinomycetota</taxon>
        <taxon>Actinomycetes</taxon>
        <taxon>Cryptosporangiales</taxon>
        <taxon>Cryptosporangiaceae</taxon>
        <taxon>Cryptosporangium</taxon>
    </lineage>
</organism>
<evidence type="ECO:0000313" key="5">
    <source>
        <dbReference type="EMBL" id="GAA3385211.1"/>
    </source>
</evidence>
<sequence>MTSLLGQLPRGGRLSDESWAARHRILLRLLWGHVPVLVLVGLLGPMATWEAFALPAAIAALAVGGGSADAPKTRAALTSVGLIACTFVAIELTGGEMAAHIHLYAILIFVALYQQWTPLLWSVLVILIHHGALGLLAPERVFGAHTHTGEAVLMVGVHAGLAVLEIAGIVIFWHFAEQAEREVEVIAAVADQERRDRDLAAQESAARQAEADRQHGLEAVALSERLAADAAEIGAGAQLALDALGAVGAELERLSGTVHDVARRSADASGTAAAGQETAAAASERVQNLERSVGEIAEVNALIAQLAGQTNLLSLNATIEAARAGDLGKGFAVVASEVKQLANETASSAGEVSRVIAAIVGETEAVAQSFTSTAAVVETVKTLQDDIASAVDEQGAALAEVTRQLNTASQASREILVGLDRLTTAAQP</sequence>
<dbReference type="RefSeq" id="WP_345727524.1">
    <property type="nucleotide sequence ID" value="NZ_BAAAYN010000011.1"/>
</dbReference>
<feature type="transmembrane region" description="Helical" evidence="3">
    <location>
        <begin position="151"/>
        <end position="176"/>
    </location>
</feature>
<feature type="domain" description="Methyl-accepting transducer" evidence="4">
    <location>
        <begin position="208"/>
        <end position="428"/>
    </location>
</feature>
<dbReference type="EMBL" id="BAAAYN010000011">
    <property type="protein sequence ID" value="GAA3385211.1"/>
    <property type="molecule type" value="Genomic_DNA"/>
</dbReference>
<feature type="transmembrane region" description="Helical" evidence="3">
    <location>
        <begin position="119"/>
        <end position="139"/>
    </location>
</feature>
<keyword evidence="3" id="KW-0812">Transmembrane</keyword>
<keyword evidence="3" id="KW-1133">Transmembrane helix</keyword>
<comment type="caution">
    <text evidence="5">The sequence shown here is derived from an EMBL/GenBank/DDBJ whole genome shotgun (WGS) entry which is preliminary data.</text>
</comment>
<dbReference type="Gene3D" id="1.10.287.950">
    <property type="entry name" value="Methyl-accepting chemotaxis protein"/>
    <property type="match status" value="1"/>
</dbReference>
<dbReference type="SUPFAM" id="SSF58104">
    <property type="entry name" value="Methyl-accepting chemotaxis protein (MCP) signaling domain"/>
    <property type="match status" value="1"/>
</dbReference>
<accession>A0ABP6SUG4</accession>
<evidence type="ECO:0000256" key="1">
    <source>
        <dbReference type="ARBA" id="ARBA00023224"/>
    </source>
</evidence>
<protein>
    <recommendedName>
        <fullName evidence="4">Methyl-accepting transducer domain-containing protein</fullName>
    </recommendedName>
</protein>
<dbReference type="Pfam" id="PF00015">
    <property type="entry name" value="MCPsignal"/>
    <property type="match status" value="1"/>
</dbReference>
<name>A0ABP6SUG4_9ACTN</name>
<dbReference type="Proteomes" id="UP001501676">
    <property type="component" value="Unassembled WGS sequence"/>
</dbReference>
<keyword evidence="1 2" id="KW-0807">Transducer</keyword>
<evidence type="ECO:0000313" key="6">
    <source>
        <dbReference type="Proteomes" id="UP001501676"/>
    </source>
</evidence>
<feature type="transmembrane region" description="Helical" evidence="3">
    <location>
        <begin position="80"/>
        <end position="113"/>
    </location>
</feature>
<reference evidence="6" key="1">
    <citation type="journal article" date="2019" name="Int. J. Syst. Evol. Microbiol.">
        <title>The Global Catalogue of Microorganisms (GCM) 10K type strain sequencing project: providing services to taxonomists for standard genome sequencing and annotation.</title>
        <authorList>
            <consortium name="The Broad Institute Genomics Platform"/>
            <consortium name="The Broad Institute Genome Sequencing Center for Infectious Disease"/>
            <person name="Wu L."/>
            <person name="Ma J."/>
        </authorList>
    </citation>
    <scope>NUCLEOTIDE SEQUENCE [LARGE SCALE GENOMIC DNA]</scope>
    <source>
        <strain evidence="6">JCM 9458</strain>
    </source>
</reference>
<feature type="transmembrane region" description="Helical" evidence="3">
    <location>
        <begin position="49"/>
        <end position="68"/>
    </location>
</feature>
<keyword evidence="6" id="KW-1185">Reference proteome</keyword>
<dbReference type="PANTHER" id="PTHR32089">
    <property type="entry name" value="METHYL-ACCEPTING CHEMOTAXIS PROTEIN MCPB"/>
    <property type="match status" value="1"/>
</dbReference>
<proteinExistence type="predicted"/>
<dbReference type="InterPro" id="IPR004089">
    <property type="entry name" value="MCPsignal_dom"/>
</dbReference>
<dbReference type="SMART" id="SM00283">
    <property type="entry name" value="MA"/>
    <property type="match status" value="1"/>
</dbReference>